<dbReference type="SUPFAM" id="SSF53474">
    <property type="entry name" value="alpha/beta-Hydrolases"/>
    <property type="match status" value="1"/>
</dbReference>
<dbReference type="AlphaFoldDB" id="A0AA41Z5P8"/>
<evidence type="ECO:0000313" key="4">
    <source>
        <dbReference type="EMBL" id="MCW6533363.1"/>
    </source>
</evidence>
<reference evidence="4" key="1">
    <citation type="submission" date="2022-06" db="EMBL/GenBank/DDBJ databases">
        <title>Sphingomonas sp. nov. isolated from rhizosphere soil of tomato.</title>
        <authorList>
            <person name="Dong H."/>
            <person name="Gao R."/>
        </authorList>
    </citation>
    <scope>NUCLEOTIDE SEQUENCE</scope>
    <source>
        <strain evidence="4">MMSM24</strain>
    </source>
</reference>
<protein>
    <submittedName>
        <fullName evidence="4">CocE/NonD family hydrolase</fullName>
    </submittedName>
</protein>
<dbReference type="Gene3D" id="2.60.120.260">
    <property type="entry name" value="Galactose-binding domain-like"/>
    <property type="match status" value="1"/>
</dbReference>
<sequence>MPAASAPPVMRAGVDPHAAPNKPPLPPADYAVHREAGLVIERNVAIPLRDGVRILADIYRPDGTRGAADLPVLLSWSPYGKHAQSNRVFWPHSGVDPDWLSPLTPFEGADPVRWGALGYALAVVDPRGAWLSEGDFHHNGAVEAQDCADVIDWLAGQRWSNGKVGMTGVSYLAAIQFWVAALNPPALAAINPWEGFTDWYREFAYHGGILETGFLPRASDNIRYSLNRTEDTWANAQAHPLIDAFWRSKEIDLAAIRTPAWVVASWSDQGLHTRGTLEAFKAMSSPQKWLDVHGQKKWAHYYRPESQAKREAFFGHFLKDRQTSLAAWPPVRIEVRDRHSKAELRDEQEWPIARTVATPFWLDTDGKLTAQCPAAGVSIAYDAAAGEANFDYRFEQDTELTGHAKLRLWVEADGADDIDLFVALRKLDAEGHPVGQTFYAFYEDGPVALGWLRASHRAIDPDRSDALQPFHTHEREEMLVPGEIVPVEIELWPSSTSFRAGETLRVTIMGRDIYAEGLPFLPFARHERTRNAGHHIIHFGGAHDSHLLAPVIPARKG</sequence>
<dbReference type="NCBIfam" id="TIGR00976">
    <property type="entry name" value="CocE_NonD"/>
    <property type="match status" value="2"/>
</dbReference>
<dbReference type="InterPro" id="IPR050585">
    <property type="entry name" value="Xaa-Pro_dipeptidyl-ppase/CocE"/>
</dbReference>
<feature type="region of interest" description="Disordered" evidence="2">
    <location>
        <begin position="1"/>
        <end position="27"/>
    </location>
</feature>
<feature type="domain" description="Xaa-Pro dipeptidyl-peptidase C-terminal" evidence="3">
    <location>
        <begin position="311"/>
        <end position="548"/>
    </location>
</feature>
<keyword evidence="5" id="KW-1185">Reference proteome</keyword>
<dbReference type="SMART" id="SM00939">
    <property type="entry name" value="PepX_C"/>
    <property type="match status" value="1"/>
</dbReference>
<dbReference type="Pfam" id="PF08530">
    <property type="entry name" value="PepX_C"/>
    <property type="match status" value="1"/>
</dbReference>
<dbReference type="Gene3D" id="3.40.50.1820">
    <property type="entry name" value="alpha/beta hydrolase"/>
    <property type="match status" value="1"/>
</dbReference>
<evidence type="ECO:0000313" key="5">
    <source>
        <dbReference type="Proteomes" id="UP001165565"/>
    </source>
</evidence>
<evidence type="ECO:0000256" key="2">
    <source>
        <dbReference type="SAM" id="MobiDB-lite"/>
    </source>
</evidence>
<name>A0AA41Z5P8_9SPHN</name>
<proteinExistence type="predicted"/>
<dbReference type="InterPro" id="IPR029058">
    <property type="entry name" value="AB_hydrolase_fold"/>
</dbReference>
<dbReference type="GO" id="GO:0008239">
    <property type="term" value="F:dipeptidyl-peptidase activity"/>
    <property type="evidence" value="ECO:0007669"/>
    <property type="project" value="InterPro"/>
</dbReference>
<dbReference type="Gene3D" id="1.10.3020.20">
    <property type="match status" value="1"/>
</dbReference>
<dbReference type="PANTHER" id="PTHR43056:SF10">
    <property type="entry name" value="COCE_NOND FAMILY, PUTATIVE (AFU_ORTHOLOGUE AFUA_7G00600)-RELATED"/>
    <property type="match status" value="1"/>
</dbReference>
<organism evidence="4 5">
    <name type="scientific">Sphingomonas lycopersici</name>
    <dbReference type="NCBI Taxonomy" id="2951807"/>
    <lineage>
        <taxon>Bacteria</taxon>
        <taxon>Pseudomonadati</taxon>
        <taxon>Pseudomonadota</taxon>
        <taxon>Alphaproteobacteria</taxon>
        <taxon>Sphingomonadales</taxon>
        <taxon>Sphingomonadaceae</taxon>
        <taxon>Sphingomonas</taxon>
    </lineage>
</organism>
<evidence type="ECO:0000259" key="3">
    <source>
        <dbReference type="SMART" id="SM00939"/>
    </source>
</evidence>
<dbReference type="InterPro" id="IPR013736">
    <property type="entry name" value="Xaa-Pro_dipept_C"/>
</dbReference>
<gene>
    <name evidence="4" type="ORF">NEE01_01055</name>
</gene>
<dbReference type="InterPro" id="IPR000383">
    <property type="entry name" value="Xaa-Pro-like_dom"/>
</dbReference>
<dbReference type="Proteomes" id="UP001165565">
    <property type="component" value="Unassembled WGS sequence"/>
</dbReference>
<keyword evidence="1 4" id="KW-0378">Hydrolase</keyword>
<dbReference type="Pfam" id="PF02129">
    <property type="entry name" value="Peptidase_S15"/>
    <property type="match status" value="1"/>
</dbReference>
<dbReference type="PANTHER" id="PTHR43056">
    <property type="entry name" value="PEPTIDASE S9 PROLYL OLIGOPEPTIDASE"/>
    <property type="match status" value="1"/>
</dbReference>
<dbReference type="InterPro" id="IPR008979">
    <property type="entry name" value="Galactose-bd-like_sf"/>
</dbReference>
<dbReference type="InterPro" id="IPR005674">
    <property type="entry name" value="CocE/Ser_esterase"/>
</dbReference>
<comment type="caution">
    <text evidence="4">The sequence shown here is derived from an EMBL/GenBank/DDBJ whole genome shotgun (WGS) entry which is preliminary data.</text>
</comment>
<accession>A0AA41Z5P8</accession>
<evidence type="ECO:0000256" key="1">
    <source>
        <dbReference type="ARBA" id="ARBA00022801"/>
    </source>
</evidence>
<dbReference type="SUPFAM" id="SSF49785">
    <property type="entry name" value="Galactose-binding domain-like"/>
    <property type="match status" value="1"/>
</dbReference>
<dbReference type="EMBL" id="JANFAV010000001">
    <property type="protein sequence ID" value="MCW6533363.1"/>
    <property type="molecule type" value="Genomic_DNA"/>
</dbReference>